<feature type="repeat" description="WD" evidence="6">
    <location>
        <begin position="257"/>
        <end position="290"/>
    </location>
</feature>
<gene>
    <name evidence="8" type="ORF">E4U60_000437</name>
</gene>
<dbReference type="GO" id="GO:0016239">
    <property type="term" value="P:positive regulation of macroautophagy"/>
    <property type="evidence" value="ECO:0007669"/>
    <property type="project" value="TreeGrafter"/>
</dbReference>
<dbReference type="GO" id="GO:0005774">
    <property type="term" value="C:vacuolar membrane"/>
    <property type="evidence" value="ECO:0007669"/>
    <property type="project" value="TreeGrafter"/>
</dbReference>
<evidence type="ECO:0000313" key="8">
    <source>
        <dbReference type="EMBL" id="KAG5940597.1"/>
    </source>
</evidence>
<feature type="compositionally biased region" description="Polar residues" evidence="7">
    <location>
        <begin position="864"/>
        <end position="877"/>
    </location>
</feature>
<proteinExistence type="predicted"/>
<dbReference type="InterPro" id="IPR037590">
    <property type="entry name" value="WDR24"/>
</dbReference>
<evidence type="ECO:0008006" key="10">
    <source>
        <dbReference type="Google" id="ProtNLM"/>
    </source>
</evidence>
<feature type="compositionally biased region" description="Low complexity" evidence="7">
    <location>
        <begin position="838"/>
        <end position="852"/>
    </location>
</feature>
<organism evidence="8 9">
    <name type="scientific">Claviceps pazoutovae</name>
    <dbReference type="NCBI Taxonomy" id="1649127"/>
    <lineage>
        <taxon>Eukaryota</taxon>
        <taxon>Fungi</taxon>
        <taxon>Dikarya</taxon>
        <taxon>Ascomycota</taxon>
        <taxon>Pezizomycotina</taxon>
        <taxon>Sordariomycetes</taxon>
        <taxon>Hypocreomycetidae</taxon>
        <taxon>Hypocreales</taxon>
        <taxon>Clavicipitaceae</taxon>
        <taxon>Claviceps</taxon>
    </lineage>
</organism>
<feature type="region of interest" description="Disordered" evidence="7">
    <location>
        <begin position="1"/>
        <end position="45"/>
    </location>
</feature>
<dbReference type="SUPFAM" id="SSF50978">
    <property type="entry name" value="WD40 repeat-like"/>
    <property type="match status" value="1"/>
</dbReference>
<evidence type="ECO:0000256" key="1">
    <source>
        <dbReference type="ARBA" id="ARBA00022574"/>
    </source>
</evidence>
<dbReference type="Gene3D" id="2.130.10.10">
    <property type="entry name" value="YVTN repeat-like/Quinoprotein amine dehydrogenase"/>
    <property type="match status" value="2"/>
</dbReference>
<dbReference type="PROSITE" id="PS50082">
    <property type="entry name" value="WD_REPEATS_2"/>
    <property type="match status" value="1"/>
</dbReference>
<dbReference type="GO" id="GO:0005829">
    <property type="term" value="C:cytosol"/>
    <property type="evidence" value="ECO:0007669"/>
    <property type="project" value="TreeGrafter"/>
</dbReference>
<feature type="compositionally biased region" description="Low complexity" evidence="7">
    <location>
        <begin position="16"/>
        <end position="34"/>
    </location>
</feature>
<dbReference type="InterPro" id="IPR019775">
    <property type="entry name" value="WD40_repeat_CS"/>
</dbReference>
<evidence type="ECO:0000256" key="5">
    <source>
        <dbReference type="ARBA" id="ARBA00022833"/>
    </source>
</evidence>
<dbReference type="InterPro" id="IPR015943">
    <property type="entry name" value="WD40/YVTN_repeat-like_dom_sf"/>
</dbReference>
<dbReference type="PROSITE" id="PS00678">
    <property type="entry name" value="WD_REPEATS_1"/>
    <property type="match status" value="1"/>
</dbReference>
<accession>A0A9P7SH51</accession>
<feature type="compositionally biased region" description="Polar residues" evidence="7">
    <location>
        <begin position="714"/>
        <end position="726"/>
    </location>
</feature>
<keyword evidence="4" id="KW-0863">Zinc-finger</keyword>
<dbReference type="PROSITE" id="PS50294">
    <property type="entry name" value="WD_REPEATS_REGION"/>
    <property type="match status" value="1"/>
</dbReference>
<feature type="region of interest" description="Disordered" evidence="7">
    <location>
        <begin position="481"/>
        <end position="505"/>
    </location>
</feature>
<keyword evidence="5" id="KW-0862">Zinc</keyword>
<feature type="region of interest" description="Disordered" evidence="7">
    <location>
        <begin position="623"/>
        <end position="877"/>
    </location>
</feature>
<feature type="compositionally biased region" description="Basic and acidic residues" evidence="7">
    <location>
        <begin position="806"/>
        <end position="824"/>
    </location>
</feature>
<feature type="compositionally biased region" description="Low complexity" evidence="7">
    <location>
        <begin position="687"/>
        <end position="696"/>
    </location>
</feature>
<dbReference type="GO" id="GO:0008270">
    <property type="term" value="F:zinc ion binding"/>
    <property type="evidence" value="ECO:0007669"/>
    <property type="project" value="UniProtKB-KW"/>
</dbReference>
<evidence type="ECO:0000256" key="3">
    <source>
        <dbReference type="ARBA" id="ARBA00022737"/>
    </source>
</evidence>
<protein>
    <recommendedName>
        <fullName evidence="10">WD repeat protein</fullName>
    </recommendedName>
</protein>
<evidence type="ECO:0000313" key="9">
    <source>
        <dbReference type="Proteomes" id="UP000706124"/>
    </source>
</evidence>
<dbReference type="PANTHER" id="PTHR46200:SF1">
    <property type="entry name" value="GATOR COMPLEX PROTEIN WDR24"/>
    <property type="match status" value="1"/>
</dbReference>
<keyword evidence="9" id="KW-1185">Reference proteome</keyword>
<feature type="compositionally biased region" description="Low complexity" evidence="7">
    <location>
        <begin position="1354"/>
        <end position="1367"/>
    </location>
</feature>
<dbReference type="GO" id="GO:1904263">
    <property type="term" value="P:positive regulation of TORC1 signaling"/>
    <property type="evidence" value="ECO:0007669"/>
    <property type="project" value="TreeGrafter"/>
</dbReference>
<evidence type="ECO:0000256" key="2">
    <source>
        <dbReference type="ARBA" id="ARBA00022723"/>
    </source>
</evidence>
<feature type="region of interest" description="Disordered" evidence="7">
    <location>
        <begin position="1253"/>
        <end position="1385"/>
    </location>
</feature>
<dbReference type="InterPro" id="IPR036322">
    <property type="entry name" value="WD40_repeat_dom_sf"/>
</dbReference>
<dbReference type="PANTHER" id="PTHR46200">
    <property type="entry name" value="GATOR COMPLEX PROTEIN WDR24"/>
    <property type="match status" value="1"/>
</dbReference>
<dbReference type="Pfam" id="PF00400">
    <property type="entry name" value="WD40"/>
    <property type="match status" value="2"/>
</dbReference>
<feature type="compositionally biased region" description="Basic and acidic residues" evidence="7">
    <location>
        <begin position="891"/>
        <end position="915"/>
    </location>
</feature>
<evidence type="ECO:0000256" key="6">
    <source>
        <dbReference type="PROSITE-ProRule" id="PRU00221"/>
    </source>
</evidence>
<keyword evidence="3" id="KW-0677">Repeat</keyword>
<feature type="compositionally biased region" description="Basic and acidic residues" evidence="7">
    <location>
        <begin position="922"/>
        <end position="931"/>
    </location>
</feature>
<dbReference type="InterPro" id="IPR001680">
    <property type="entry name" value="WD40_rpt"/>
</dbReference>
<keyword evidence="1 6" id="KW-0853">WD repeat</keyword>
<sequence>MYNRDSKIMRKLLGKTAPDSPTSESSSISGTTTPNPSSVRPPKSLDAGYNAGAPISCFDVSADQRAVILAGPHILKIVVVNDPASRSFRFKKNIIDVRRGLTSQQSSSSHPNIVADQLNIRDVKWHNGSHIYTACASGKVFSYDLTRLAAGEPQALRYTLMNEDSRQVNSLDINPHLQSWLLTGGQDGTARIFDSTNKFEARYGLSFRQRFAPLRCIDPIRRVSWSPTQGHEMACCTESGVVMKWDVRQPGRPLLRLNAHDKSCSSIAWHPDGIHLLSAGWDTKVHVWDLGPTADKRQKPKFTISAPASVAAASWRPGLWSATAQAKRVAQVAVTYDETSSRKYGTPTVHIWDLARPLMPYKEMETFEACPSAIWWRDQDLLWTAGPDGAFTQRDVSFAHKATDRQSTSAMAFSPRGDVLLVLDERPNSNRLRYHGTEATRMISRASYGSSPSNPGALILNQSDSEDEALSSFLGARRSAIPKKAPSGRSSVSLSTTPPSGEAPIADDAKQILGLEQSINITGTFKSQQTMLFGPLPAALPVQFYQSMSNAYMDALYQGLPYVEGGKSMVERVEDIMEKFAKASEAANLYRMAQTWRILGYTMGLLLRRRAQHHFEIRTGQLQKMHLEDGPRGSDRMKPLETNGDGEDTPRHAPTKTRSLGDSIRSLLDEKMGGSRVSTPVVRPADSCDSSSSSSSGDDDDIDNASNDYAHDVNNANLPVESSGQQEEFHAQGHKLLLEEPDSLSLGPAAHGSFNESNSPRKRSDSESLAPPGARGCEEEPDAFSPKEGEESYDTGATAKAIDAPTTEKRTNGNESAHSHRDETAGPDSDEGLGQIFSESSMSIMSSRMEASGDPGEKLKVERTSASGNQGSPVYSIQVTDEKALLEELAEDKVSSKQLTEKEEVSSHTGDDKKVPLISKAPKADNGEGHPRHPPVMSQDPNGIDPSTLPRIAIPGIDTGRPAGLRVKETTSPRHDPRPRIVETDYLPWSDDSPHADALCAEDKDEDEDEDEDDEDEDDAGAEVLSFMTPLDPYTLLTRALDNECRTSALHASAMILLLKPLVPESIINSHRARAILQQHYQRLMQMSLFVEAAFLRQMCLRGWPEGLPDWGDNYECIFSSAQQAGKFGLSCSACRKPREVDPQAGSAAVWTCERCRSIMAPCSVCGHRETKRPSHIPAEVAPRAGDVESVESDKWLSEWWFCPECGHGGHASCLHLWHGTCEGTMLGDGNIKYSDGFCPSDGCGHACLSSPSRGGSRTMRGARGVMPGRAAVGDSTRVREQGNNRAGSSIGSRGSIGSIGSRGSRGSRGSNGGLSPGGARLDGVDVPQSGTRATGGMTRDGFSRGSGGGIRGGILSASASPGGRSSSGDKERRKSVKFARQDHG</sequence>
<feature type="compositionally biased region" description="Low complexity" evidence="7">
    <location>
        <begin position="1284"/>
        <end position="1309"/>
    </location>
</feature>
<dbReference type="GO" id="GO:0061700">
    <property type="term" value="C:GATOR2 complex"/>
    <property type="evidence" value="ECO:0007669"/>
    <property type="project" value="TreeGrafter"/>
</dbReference>
<dbReference type="OrthoDB" id="60955at2759"/>
<name>A0A9P7SH51_9HYPO</name>
<evidence type="ECO:0000256" key="7">
    <source>
        <dbReference type="SAM" id="MobiDB-lite"/>
    </source>
</evidence>
<dbReference type="EMBL" id="SRPO01000111">
    <property type="protein sequence ID" value="KAG5940597.1"/>
    <property type="molecule type" value="Genomic_DNA"/>
</dbReference>
<dbReference type="SMART" id="SM00320">
    <property type="entry name" value="WD40"/>
    <property type="match status" value="4"/>
</dbReference>
<keyword evidence="2" id="KW-0479">Metal-binding</keyword>
<feature type="compositionally biased region" description="Basic and acidic residues" evidence="7">
    <location>
        <begin position="966"/>
        <end position="983"/>
    </location>
</feature>
<feature type="region of interest" description="Disordered" evidence="7">
    <location>
        <begin position="891"/>
        <end position="1020"/>
    </location>
</feature>
<evidence type="ECO:0000256" key="4">
    <source>
        <dbReference type="ARBA" id="ARBA00022771"/>
    </source>
</evidence>
<comment type="caution">
    <text evidence="8">The sequence shown here is derived from an EMBL/GenBank/DDBJ whole genome shotgun (WGS) entry which is preliminary data.</text>
</comment>
<reference evidence="8 9" key="1">
    <citation type="journal article" date="2020" name="bioRxiv">
        <title>Whole genome comparisons of ergot fungi reveals the divergence and evolution of species within the genus Claviceps are the result of varying mechanisms driving genome evolution and host range expansion.</title>
        <authorList>
            <person name="Wyka S.A."/>
            <person name="Mondo S.J."/>
            <person name="Liu M."/>
            <person name="Dettman J."/>
            <person name="Nalam V."/>
            <person name="Broders K.D."/>
        </authorList>
    </citation>
    <scope>NUCLEOTIDE SEQUENCE [LARGE SCALE GENOMIC DNA]</scope>
    <source>
        <strain evidence="8 9">CCC 1485</strain>
    </source>
</reference>
<feature type="compositionally biased region" description="Polar residues" evidence="7">
    <location>
        <begin position="488"/>
        <end position="499"/>
    </location>
</feature>
<feature type="compositionally biased region" description="Basic and acidic residues" evidence="7">
    <location>
        <begin position="625"/>
        <end position="639"/>
    </location>
</feature>
<feature type="compositionally biased region" description="Acidic residues" evidence="7">
    <location>
        <begin position="1003"/>
        <end position="1020"/>
    </location>
</feature>
<dbReference type="Proteomes" id="UP000706124">
    <property type="component" value="Unassembled WGS sequence"/>
</dbReference>